<keyword evidence="5 9" id="KW-0798">TonB box</keyword>
<feature type="domain" description="TonB-dependent receptor-like beta-barrel" evidence="11">
    <location>
        <begin position="491"/>
        <end position="1074"/>
    </location>
</feature>
<evidence type="ECO:0000313" key="14">
    <source>
        <dbReference type="Proteomes" id="UP001172083"/>
    </source>
</evidence>
<dbReference type="EMBL" id="JAUJEB010000001">
    <property type="protein sequence ID" value="MDN5211806.1"/>
    <property type="molecule type" value="Genomic_DNA"/>
</dbReference>
<dbReference type="SUPFAM" id="SSF49464">
    <property type="entry name" value="Carboxypeptidase regulatory domain-like"/>
    <property type="match status" value="1"/>
</dbReference>
<evidence type="ECO:0000256" key="5">
    <source>
        <dbReference type="ARBA" id="ARBA00023077"/>
    </source>
</evidence>
<keyword evidence="4 8" id="KW-0812">Transmembrane</keyword>
<evidence type="ECO:0000256" key="8">
    <source>
        <dbReference type="PROSITE-ProRule" id="PRU01360"/>
    </source>
</evidence>
<gene>
    <name evidence="13" type="ORF">QQ020_07080</name>
</gene>
<dbReference type="Pfam" id="PF00593">
    <property type="entry name" value="TonB_dep_Rec_b-barrel"/>
    <property type="match status" value="1"/>
</dbReference>
<name>A0ABT8L5T6_9BACT</name>
<dbReference type="InterPro" id="IPR023996">
    <property type="entry name" value="TonB-dep_OMP_SusC/RagA"/>
</dbReference>
<proteinExistence type="inferred from homology"/>
<dbReference type="Gene3D" id="2.60.40.1120">
    <property type="entry name" value="Carboxypeptidase-like, regulatory domain"/>
    <property type="match status" value="1"/>
</dbReference>
<dbReference type="Pfam" id="PF13715">
    <property type="entry name" value="CarbopepD_reg_2"/>
    <property type="match status" value="1"/>
</dbReference>
<keyword evidence="3 8" id="KW-1134">Transmembrane beta strand</keyword>
<evidence type="ECO:0000256" key="3">
    <source>
        <dbReference type="ARBA" id="ARBA00022452"/>
    </source>
</evidence>
<dbReference type="InterPro" id="IPR039426">
    <property type="entry name" value="TonB-dep_rcpt-like"/>
</dbReference>
<evidence type="ECO:0000256" key="4">
    <source>
        <dbReference type="ARBA" id="ARBA00022692"/>
    </source>
</evidence>
<evidence type="ECO:0000313" key="13">
    <source>
        <dbReference type="EMBL" id="MDN5211806.1"/>
    </source>
</evidence>
<evidence type="ECO:0000256" key="6">
    <source>
        <dbReference type="ARBA" id="ARBA00023136"/>
    </source>
</evidence>
<keyword evidence="14" id="KW-1185">Reference proteome</keyword>
<dbReference type="Gene3D" id="2.170.130.10">
    <property type="entry name" value="TonB-dependent receptor, plug domain"/>
    <property type="match status" value="1"/>
</dbReference>
<keyword evidence="10" id="KW-0732">Signal</keyword>
<keyword evidence="6 8" id="KW-0472">Membrane</keyword>
<dbReference type="NCBIfam" id="TIGR04057">
    <property type="entry name" value="SusC_RagA_signa"/>
    <property type="match status" value="1"/>
</dbReference>
<dbReference type="Gene3D" id="2.40.170.20">
    <property type="entry name" value="TonB-dependent receptor, beta-barrel domain"/>
    <property type="match status" value="1"/>
</dbReference>
<reference evidence="13" key="1">
    <citation type="submission" date="2023-06" db="EMBL/GenBank/DDBJ databases">
        <title>Genomic of Agaribacillus aureum.</title>
        <authorList>
            <person name="Wang G."/>
        </authorList>
    </citation>
    <scope>NUCLEOTIDE SEQUENCE</scope>
    <source>
        <strain evidence="13">BMA12</strain>
    </source>
</reference>
<comment type="subcellular location">
    <subcellularLocation>
        <location evidence="1 8">Cell outer membrane</location>
        <topology evidence="1 8">Multi-pass membrane protein</topology>
    </subcellularLocation>
</comment>
<dbReference type="InterPro" id="IPR012910">
    <property type="entry name" value="Plug_dom"/>
</dbReference>
<evidence type="ECO:0000259" key="11">
    <source>
        <dbReference type="Pfam" id="PF00593"/>
    </source>
</evidence>
<accession>A0ABT8L5T6</accession>
<feature type="chain" id="PRO_5046313277" evidence="10">
    <location>
        <begin position="17"/>
        <end position="1124"/>
    </location>
</feature>
<dbReference type="InterPro" id="IPR036942">
    <property type="entry name" value="Beta-barrel_TonB_sf"/>
</dbReference>
<dbReference type="NCBIfam" id="TIGR04056">
    <property type="entry name" value="OMP_RagA_SusC"/>
    <property type="match status" value="1"/>
</dbReference>
<dbReference type="InterPro" id="IPR000531">
    <property type="entry name" value="Beta-barrel_TonB"/>
</dbReference>
<dbReference type="InterPro" id="IPR023997">
    <property type="entry name" value="TonB-dep_OMP_SusC/RagA_CS"/>
</dbReference>
<dbReference type="Proteomes" id="UP001172083">
    <property type="component" value="Unassembled WGS sequence"/>
</dbReference>
<organism evidence="13 14">
    <name type="scientific">Agaribacillus aureus</name>
    <dbReference type="NCBI Taxonomy" id="3051825"/>
    <lineage>
        <taxon>Bacteria</taxon>
        <taxon>Pseudomonadati</taxon>
        <taxon>Bacteroidota</taxon>
        <taxon>Cytophagia</taxon>
        <taxon>Cytophagales</taxon>
        <taxon>Splendidivirgaceae</taxon>
        <taxon>Agaribacillus</taxon>
    </lineage>
</organism>
<protein>
    <submittedName>
        <fullName evidence="13">SusC/RagA family TonB-linked outer membrane protein</fullName>
    </submittedName>
</protein>
<dbReference type="Pfam" id="PF07715">
    <property type="entry name" value="Plug"/>
    <property type="match status" value="1"/>
</dbReference>
<feature type="domain" description="TonB-dependent receptor plug" evidence="12">
    <location>
        <begin position="219"/>
        <end position="324"/>
    </location>
</feature>
<dbReference type="InterPro" id="IPR037066">
    <property type="entry name" value="Plug_dom_sf"/>
</dbReference>
<keyword evidence="7 8" id="KW-0998">Cell outer membrane</keyword>
<evidence type="ECO:0000256" key="7">
    <source>
        <dbReference type="ARBA" id="ARBA00023237"/>
    </source>
</evidence>
<feature type="signal peptide" evidence="10">
    <location>
        <begin position="1"/>
        <end position="16"/>
    </location>
</feature>
<evidence type="ECO:0000256" key="2">
    <source>
        <dbReference type="ARBA" id="ARBA00022448"/>
    </source>
</evidence>
<sequence>MSKLLFYTLVINAVLATTLIAGEVSGQAKSIDKIYLTLKLQNTQIAEIFETIEKETDFTFSYFTTNLNDRRTITIDDDYQSLGDILRKISRKANLQFKRVNEKIYVNSKKNSQPPVSEFVNAQSTLERVVSGKITNQSGEPIPGANVLVEGTTVGAITDVEGMYSINVPDNAEILLVSFIGYLTERIEIAGRSRIDVALIEDIQSLQEIVVIGYGTQKKSDLTGAVGAVSGDELGKYVAANATQAIQGRIAGVRVESNGGAPGANALVTIRGSGTLSDSGPLYVIDGMLTGNMNALNPADIESVTVLKDASASAIYGSRAANGVVIVTTKKGRAGELSVDVDVSYGTQEVVNTLDWANARQYADIRNRANDNDGVNRAPANDSQFDPTIDTDIQAATLRSAPIFNANARIYGGGEHTTFSVSANHLDQTGILRNSDFSRTNVRANSTFSKGKFRLEETIGLTRTVNNPNGLFNKERDILPTIPLRDADGNFTATASPDGTTTIYGVGNIGNSLGQATLEDRTVTRNTILGNVIGSYEIIKGLTYKLNLGLEYFSENHFTFKPTYFFNATTLGRQDFAQLDETNTNFLSTLAENLLSYEKSFGKHSLSLLAGYTEQKTTNRSIGVRGTGFPSNDIRVLAAAENVTSRPPNDQGNLGSLERVVGLRSYFGRVNYSFAGKYLFTATLRRDGSSLFRDDLRWGTFPSVAVGWNISNEPFMSGVSGITNLKLRASYGEVGSNNVAAYAIDPELNLFSEYIIGTGQVRAQGFSITRGVNRNIFWETTKTADIGIEFGLLENRLQVTIDYFNKQSEDVLVGLEPAYYTGFDNRIPTNAASVENRGLEFLASYSRSIGDLTFNVTGNFTILDNEVTALGVPDPIEGGGFTSNGLSATRTEVGQPIGAFYGYQVAGIYQSDQEASEDGRPNDSPEAGDFIFADIDGDGELTADDQTFLGSPIPDFEYGLSINAEYKGFDLSLFFNGVAGNEILNANLYRGFFDTEGNYLAEALNAWTPTNTNTNIPRNTLLDPGNNRRMSDFYLESGAYFRLRNFQLGYSLPESILNNIGIAKVRIYTSIQNLFTITDYTGYYPEVGRGTRDRGSNQDIFNAGVDESAYPTAKTYQFGVQLSF</sequence>
<comment type="caution">
    <text evidence="13">The sequence shown here is derived from an EMBL/GenBank/DDBJ whole genome shotgun (WGS) entry which is preliminary data.</text>
</comment>
<keyword evidence="2 8" id="KW-0813">Transport</keyword>
<comment type="similarity">
    <text evidence="8 9">Belongs to the TonB-dependent receptor family.</text>
</comment>
<evidence type="ECO:0000256" key="9">
    <source>
        <dbReference type="RuleBase" id="RU003357"/>
    </source>
</evidence>
<dbReference type="PROSITE" id="PS52016">
    <property type="entry name" value="TONB_DEPENDENT_REC_3"/>
    <property type="match status" value="1"/>
</dbReference>
<evidence type="ECO:0000259" key="12">
    <source>
        <dbReference type="Pfam" id="PF07715"/>
    </source>
</evidence>
<dbReference type="InterPro" id="IPR008969">
    <property type="entry name" value="CarboxyPept-like_regulatory"/>
</dbReference>
<evidence type="ECO:0000256" key="1">
    <source>
        <dbReference type="ARBA" id="ARBA00004571"/>
    </source>
</evidence>
<dbReference type="SUPFAM" id="SSF56935">
    <property type="entry name" value="Porins"/>
    <property type="match status" value="1"/>
</dbReference>
<evidence type="ECO:0000256" key="10">
    <source>
        <dbReference type="SAM" id="SignalP"/>
    </source>
</evidence>